<evidence type="ECO:0000256" key="2">
    <source>
        <dbReference type="SAM" id="Phobius"/>
    </source>
</evidence>
<evidence type="ECO:0000256" key="1">
    <source>
        <dbReference type="SAM" id="MobiDB-lite"/>
    </source>
</evidence>
<gene>
    <name evidence="3" type="ORF">L596_009436</name>
</gene>
<keyword evidence="2" id="KW-0812">Transmembrane</keyword>
<feature type="transmembrane region" description="Helical" evidence="2">
    <location>
        <begin position="58"/>
        <end position="78"/>
    </location>
</feature>
<feature type="transmembrane region" description="Helical" evidence="2">
    <location>
        <begin position="122"/>
        <end position="143"/>
    </location>
</feature>
<evidence type="ECO:0000313" key="4">
    <source>
        <dbReference type="Proteomes" id="UP000298663"/>
    </source>
</evidence>
<protein>
    <submittedName>
        <fullName evidence="3">Uncharacterized protein</fullName>
    </submittedName>
</protein>
<keyword evidence="2" id="KW-0472">Membrane</keyword>
<dbReference type="OrthoDB" id="10615488at2759"/>
<keyword evidence="2" id="KW-1133">Transmembrane helix</keyword>
<reference evidence="3 4" key="2">
    <citation type="journal article" date="2019" name="G3 (Bethesda)">
        <title>Hybrid Assembly of the Genome of the Entomopathogenic Nematode Steinernema carpocapsae Identifies the X-Chromosome.</title>
        <authorList>
            <person name="Serra L."/>
            <person name="Macchietto M."/>
            <person name="Macias-Munoz A."/>
            <person name="McGill C.J."/>
            <person name="Rodriguez I.M."/>
            <person name="Rodriguez B."/>
            <person name="Murad R."/>
            <person name="Mortazavi A."/>
        </authorList>
    </citation>
    <scope>NUCLEOTIDE SEQUENCE [LARGE SCALE GENOMIC DNA]</scope>
    <source>
        <strain evidence="3 4">ALL</strain>
    </source>
</reference>
<dbReference type="EMBL" id="AZBU02000002">
    <property type="protein sequence ID" value="TKR95239.1"/>
    <property type="molecule type" value="Genomic_DNA"/>
</dbReference>
<reference evidence="3 4" key="1">
    <citation type="journal article" date="2015" name="Genome Biol.">
        <title>Comparative genomics of Steinernema reveals deeply conserved gene regulatory networks.</title>
        <authorList>
            <person name="Dillman A.R."/>
            <person name="Macchietto M."/>
            <person name="Porter C.F."/>
            <person name="Rogers A."/>
            <person name="Williams B."/>
            <person name="Antoshechkin I."/>
            <person name="Lee M.M."/>
            <person name="Goodwin Z."/>
            <person name="Lu X."/>
            <person name="Lewis E.E."/>
            <person name="Goodrich-Blair H."/>
            <person name="Stock S.P."/>
            <person name="Adams B.J."/>
            <person name="Sternberg P.W."/>
            <person name="Mortazavi A."/>
        </authorList>
    </citation>
    <scope>NUCLEOTIDE SEQUENCE [LARGE SCALE GENOMIC DNA]</scope>
    <source>
        <strain evidence="3 4">ALL</strain>
    </source>
</reference>
<sequence>MATESQIKRFFKRKKDVSQTSANLNDTSWLRKELKRRIKEDRWADSERNRTLLGAVKVTSLFYVTNLFMMFASCWQMLDCSLTITTSSKKMCYAGLFFFVPKESVEWSKIKLTALNGVPMSLLFAVLIFVGCTWACLLALIGARLGLKQIRTTRAPEMRPFVTVLFLVPFYMCVFFFYLVPAMTVSVGYLVQQAKYFFFVKNEVQLYVSIASFVFASVLPMIVLWLLIGYLVVGLAKMGLLLSFDDRNSYRAGNMSAIRNSGFFASTRGRTPHRPNRSMTPLAHPLSNVTWPSLGNGHGSAQVNNSFESPRSRYSGSGRAPRTPRLRMPLTMQPLDDSQDSAGNLTPQKQQHVVVNVEESTTPTKQSLRERGDQLMMMGGYSYGNGTPSRRFLETVVEEEREIEGEHQDNF</sequence>
<comment type="caution">
    <text evidence="3">The sequence shown here is derived from an EMBL/GenBank/DDBJ whole genome shotgun (WGS) entry which is preliminary data.</text>
</comment>
<organism evidence="3 4">
    <name type="scientific">Steinernema carpocapsae</name>
    <name type="common">Entomopathogenic nematode</name>
    <dbReference type="NCBI Taxonomy" id="34508"/>
    <lineage>
        <taxon>Eukaryota</taxon>
        <taxon>Metazoa</taxon>
        <taxon>Ecdysozoa</taxon>
        <taxon>Nematoda</taxon>
        <taxon>Chromadorea</taxon>
        <taxon>Rhabditida</taxon>
        <taxon>Tylenchina</taxon>
        <taxon>Panagrolaimomorpha</taxon>
        <taxon>Strongyloidoidea</taxon>
        <taxon>Steinernematidae</taxon>
        <taxon>Steinernema</taxon>
    </lineage>
</organism>
<feature type="compositionally biased region" description="Polar residues" evidence="1">
    <location>
        <begin position="299"/>
        <end position="315"/>
    </location>
</feature>
<evidence type="ECO:0000313" key="3">
    <source>
        <dbReference type="EMBL" id="TKR95239.1"/>
    </source>
</evidence>
<name>A0A4U5PFC2_STECR</name>
<keyword evidence="4" id="KW-1185">Reference proteome</keyword>
<accession>A0A4U5PFC2</accession>
<feature type="transmembrane region" description="Helical" evidence="2">
    <location>
        <begin position="210"/>
        <end position="233"/>
    </location>
</feature>
<proteinExistence type="predicted"/>
<feature type="region of interest" description="Disordered" evidence="1">
    <location>
        <begin position="299"/>
        <end position="327"/>
    </location>
</feature>
<dbReference type="Proteomes" id="UP000298663">
    <property type="component" value="Unassembled WGS sequence"/>
</dbReference>
<feature type="transmembrane region" description="Helical" evidence="2">
    <location>
        <begin position="164"/>
        <end position="190"/>
    </location>
</feature>
<dbReference type="AlphaFoldDB" id="A0A4U5PFC2"/>